<dbReference type="SMART" id="SM00028">
    <property type="entry name" value="TPR"/>
    <property type="match status" value="10"/>
</dbReference>
<keyword evidence="4" id="KW-1185">Reference proteome</keyword>
<proteinExistence type="predicted"/>
<dbReference type="Pfam" id="PF13424">
    <property type="entry name" value="TPR_12"/>
    <property type="match status" value="1"/>
</dbReference>
<comment type="caution">
    <text evidence="3">The sequence shown here is derived from an EMBL/GenBank/DDBJ whole genome shotgun (WGS) entry which is preliminary data.</text>
</comment>
<evidence type="ECO:0000256" key="1">
    <source>
        <dbReference type="PROSITE-ProRule" id="PRU00339"/>
    </source>
</evidence>
<dbReference type="EMBL" id="LVLJ01000808">
    <property type="protein sequence ID" value="OAE32501.1"/>
    <property type="molecule type" value="Genomic_DNA"/>
</dbReference>
<feature type="compositionally biased region" description="Low complexity" evidence="2">
    <location>
        <begin position="815"/>
        <end position="831"/>
    </location>
</feature>
<sequence length="857" mass="96463">MSTPFAMTASSANESSSSHGHACSMPAAAAMPGFGDLYEGYNDIPFGPDSQALRSIGSKSESEVVSSVNKPESFTAYDPIAVGHSQTSSMSENQVGKSEAYTVRTPTPNVMMASLWRPPSTGITSRALSGTASVAAVEPSTRPMTAVRSAGYSSRGSKFDPLNQAARAMTPAPPKKEESNPEYQSREMERLVNQLLEESAAAGLAGDHQLALEKAKEAGRRERLVCKHREQAGLIDQINLELTFAVCFNLGYQYHANGLQQEALSTYSQIMKNKQFTQGGRLRINMGNIYYEQKKYTLAVKMYRMALDQTPNTHKEIRYRVMRNIGNALMRLGRYQDAAQSYEAVIEIKVDHQACYNLVVCYYILGHLEKTKSVFTKMLLVRHYDSDDEDDDIDGDHSVVLRNDGLREELRTKQNHAFKYILTAARLVAPVLGSTFVEGYDCLIGMLKDQHYVALANEMEMNKALQFLRRQDFVQAISLLKNFERKEKDLKARAATNLSFLYFLEGDQINAEKHAELAVKTNSYNPCALVNHGNCLYSRGDVAGALARYTEAVEVEADCVEAIFNTGLSQKRLESLAEALQTFTKLSYLLPNNVEVLFQIGHVYELLGNYHQAVKWLEIVNTRVMHDAGVLAMLGNLHAKLDDEPKAVHYYCESHRVYPTNMDIISWLGAFYVKSEVYEKAMPFFELASRIQPAEVKWQLMVASCYRRTGQYKMALAKYKSIHAKYPENVECLRYLVHMCTSLGRKDELQQYEQRLRQAERSASRGSTGGDSRAQLPRSEKVDGFNHHQQQQNVPSPRILHDGKRGQSPDRFSCQIQNQNQQQQQQQSSSIPRILSARKSRIDDEEWPDLGDDLLPL</sequence>
<dbReference type="SUPFAM" id="SSF81901">
    <property type="entry name" value="HCP-like"/>
    <property type="match status" value="1"/>
</dbReference>
<evidence type="ECO:0000313" key="3">
    <source>
        <dbReference type="EMBL" id="OAE32501.1"/>
    </source>
</evidence>
<feature type="compositionally biased region" description="Acidic residues" evidence="2">
    <location>
        <begin position="843"/>
        <end position="857"/>
    </location>
</feature>
<dbReference type="AlphaFoldDB" id="A0A176WIR9"/>
<reference evidence="3" key="1">
    <citation type="submission" date="2016-03" db="EMBL/GenBank/DDBJ databases">
        <title>Mechanisms controlling the formation of the plant cell surface in tip-growing cells are functionally conserved among land plants.</title>
        <authorList>
            <person name="Honkanen S."/>
            <person name="Jones V.A."/>
            <person name="Morieri G."/>
            <person name="Champion C."/>
            <person name="Hetherington A.J."/>
            <person name="Kelly S."/>
            <person name="Saint-Marcoux D."/>
            <person name="Proust H."/>
            <person name="Prescott H."/>
            <person name="Dolan L."/>
        </authorList>
    </citation>
    <scope>NUCLEOTIDE SEQUENCE [LARGE SCALE GENOMIC DNA]</scope>
    <source>
        <tissue evidence="3">Whole gametophyte</tissue>
    </source>
</reference>
<accession>A0A176WIR9</accession>
<dbReference type="PANTHER" id="PTHR44117">
    <property type="entry name" value="INTRAFLAGELLAR TRANSPORT PROTEIN 88 HOMOLOG"/>
    <property type="match status" value="1"/>
</dbReference>
<dbReference type="GO" id="GO:0019894">
    <property type="term" value="F:kinesin binding"/>
    <property type="evidence" value="ECO:0007669"/>
    <property type="project" value="TreeGrafter"/>
</dbReference>
<dbReference type="GO" id="GO:0097730">
    <property type="term" value="C:non-motile cilium"/>
    <property type="evidence" value="ECO:0007669"/>
    <property type="project" value="TreeGrafter"/>
</dbReference>
<feature type="repeat" description="TPR" evidence="1">
    <location>
        <begin position="662"/>
        <end position="695"/>
    </location>
</feature>
<dbReference type="Proteomes" id="UP000077202">
    <property type="component" value="Unassembled WGS sequence"/>
</dbReference>
<dbReference type="PANTHER" id="PTHR44117:SF1">
    <property type="entry name" value="INTRAFLAGELLAR TRANSPORT PROTEIN 88 HOMOLOG"/>
    <property type="match status" value="1"/>
</dbReference>
<feature type="repeat" description="TPR" evidence="1">
    <location>
        <begin position="560"/>
        <end position="593"/>
    </location>
</feature>
<gene>
    <name evidence="3" type="ORF">AXG93_3242s1230</name>
</gene>
<feature type="compositionally biased region" description="Basic and acidic residues" evidence="2">
    <location>
        <begin position="799"/>
        <end position="808"/>
    </location>
</feature>
<dbReference type="GO" id="GO:0097546">
    <property type="term" value="C:ciliary base"/>
    <property type="evidence" value="ECO:0007669"/>
    <property type="project" value="TreeGrafter"/>
</dbReference>
<feature type="repeat" description="TPR" evidence="1">
    <location>
        <begin position="319"/>
        <end position="352"/>
    </location>
</feature>
<dbReference type="GO" id="GO:1905515">
    <property type="term" value="P:non-motile cilium assembly"/>
    <property type="evidence" value="ECO:0007669"/>
    <property type="project" value="TreeGrafter"/>
</dbReference>
<evidence type="ECO:0008006" key="5">
    <source>
        <dbReference type="Google" id="ProtNLM"/>
    </source>
</evidence>
<dbReference type="GO" id="GO:0005814">
    <property type="term" value="C:centriole"/>
    <property type="evidence" value="ECO:0007669"/>
    <property type="project" value="TreeGrafter"/>
</dbReference>
<organism evidence="3 4">
    <name type="scientific">Marchantia polymorpha subsp. ruderalis</name>
    <dbReference type="NCBI Taxonomy" id="1480154"/>
    <lineage>
        <taxon>Eukaryota</taxon>
        <taxon>Viridiplantae</taxon>
        <taxon>Streptophyta</taxon>
        <taxon>Embryophyta</taxon>
        <taxon>Marchantiophyta</taxon>
        <taxon>Marchantiopsida</taxon>
        <taxon>Marchantiidae</taxon>
        <taxon>Marchantiales</taxon>
        <taxon>Marchantiaceae</taxon>
        <taxon>Marchantia</taxon>
    </lineage>
</organism>
<dbReference type="Pfam" id="PF13174">
    <property type="entry name" value="TPR_6"/>
    <property type="match status" value="1"/>
</dbReference>
<dbReference type="SUPFAM" id="SSF48452">
    <property type="entry name" value="TPR-like"/>
    <property type="match status" value="1"/>
</dbReference>
<dbReference type="PROSITE" id="PS50005">
    <property type="entry name" value="TPR"/>
    <property type="match status" value="5"/>
</dbReference>
<dbReference type="Pfam" id="PF13181">
    <property type="entry name" value="TPR_8"/>
    <property type="match status" value="1"/>
</dbReference>
<dbReference type="GO" id="GO:0042073">
    <property type="term" value="P:intraciliary transport"/>
    <property type="evidence" value="ECO:0007669"/>
    <property type="project" value="TreeGrafter"/>
</dbReference>
<protein>
    <recommendedName>
        <fullName evidence="5">Intraflagellar transport protein 88</fullName>
    </recommendedName>
</protein>
<keyword evidence="1" id="KW-0802">TPR repeat</keyword>
<dbReference type="FunFam" id="1.25.40.10:FF:001094">
    <property type="entry name" value="Intraflagellar transport particle protein IFT88"/>
    <property type="match status" value="1"/>
</dbReference>
<dbReference type="Gene3D" id="1.25.40.10">
    <property type="entry name" value="Tetratricopeptide repeat domain"/>
    <property type="match status" value="2"/>
</dbReference>
<feature type="compositionally biased region" description="Low complexity" evidence="2">
    <location>
        <begin position="9"/>
        <end position="18"/>
    </location>
</feature>
<feature type="repeat" description="TPR" evidence="1">
    <location>
        <begin position="280"/>
        <end position="313"/>
    </location>
</feature>
<dbReference type="InterPro" id="IPR019734">
    <property type="entry name" value="TPR_rpt"/>
</dbReference>
<feature type="region of interest" description="Disordered" evidence="2">
    <location>
        <begin position="1"/>
        <end position="22"/>
    </location>
</feature>
<evidence type="ECO:0000256" key="2">
    <source>
        <dbReference type="SAM" id="MobiDB-lite"/>
    </source>
</evidence>
<dbReference type="Pfam" id="PF13432">
    <property type="entry name" value="TPR_16"/>
    <property type="match status" value="1"/>
</dbReference>
<feature type="region of interest" description="Disordered" evidence="2">
    <location>
        <begin position="755"/>
        <end position="857"/>
    </location>
</feature>
<dbReference type="InterPro" id="IPR011990">
    <property type="entry name" value="TPR-like_helical_dom_sf"/>
</dbReference>
<feature type="repeat" description="TPR" evidence="1">
    <location>
        <begin position="628"/>
        <end position="661"/>
    </location>
</feature>
<name>A0A176WIR9_MARPO</name>
<dbReference type="GO" id="GO:0036064">
    <property type="term" value="C:ciliary basal body"/>
    <property type="evidence" value="ECO:0007669"/>
    <property type="project" value="TreeGrafter"/>
</dbReference>
<evidence type="ECO:0000313" key="4">
    <source>
        <dbReference type="Proteomes" id="UP000077202"/>
    </source>
</evidence>